<gene>
    <name evidence="7" type="ORF">J0911_10380</name>
</gene>
<keyword evidence="3 5" id="KW-1133">Transmembrane helix</keyword>
<feature type="domain" description="DUF202" evidence="6">
    <location>
        <begin position="7"/>
        <end position="69"/>
    </location>
</feature>
<keyword evidence="8" id="KW-1185">Reference proteome</keyword>
<dbReference type="RefSeq" id="WP_207275396.1">
    <property type="nucleotide sequence ID" value="NZ_JAFMPK010000042.1"/>
</dbReference>
<evidence type="ECO:0000313" key="8">
    <source>
        <dbReference type="Proteomes" id="UP000664617"/>
    </source>
</evidence>
<evidence type="ECO:0000259" key="6">
    <source>
        <dbReference type="Pfam" id="PF02656"/>
    </source>
</evidence>
<evidence type="ECO:0000256" key="3">
    <source>
        <dbReference type="ARBA" id="ARBA00022989"/>
    </source>
</evidence>
<feature type="transmembrane region" description="Helical" evidence="5">
    <location>
        <begin position="43"/>
        <end position="66"/>
    </location>
</feature>
<dbReference type="Pfam" id="PF02656">
    <property type="entry name" value="DUF202"/>
    <property type="match status" value="1"/>
</dbReference>
<dbReference type="EMBL" id="JAFMPK010000042">
    <property type="protein sequence ID" value="MBO0609435.1"/>
    <property type="molecule type" value="Genomic_DNA"/>
</dbReference>
<dbReference type="InterPro" id="IPR003807">
    <property type="entry name" value="DUF202"/>
</dbReference>
<name>A0ABS3I8W1_9MICO</name>
<evidence type="ECO:0000256" key="1">
    <source>
        <dbReference type="ARBA" id="ARBA00004127"/>
    </source>
</evidence>
<reference evidence="7 8" key="1">
    <citation type="submission" date="2021-03" db="EMBL/GenBank/DDBJ databases">
        <authorList>
            <person name="Xin L."/>
        </authorList>
    </citation>
    <scope>NUCLEOTIDE SEQUENCE [LARGE SCALE GENOMIC DNA]</scope>
    <source>
        <strain evidence="7 8">XHU 5031</strain>
    </source>
</reference>
<evidence type="ECO:0000256" key="5">
    <source>
        <dbReference type="SAM" id="Phobius"/>
    </source>
</evidence>
<reference evidence="8" key="2">
    <citation type="submission" date="2023-07" db="EMBL/GenBank/DDBJ databases">
        <title>Myceligenerans salitolerans sp. nov., a halotolerant actinomycete isolated from a salt lake in Xinjiang, China.</title>
        <authorList>
            <person name="Guan T."/>
        </authorList>
    </citation>
    <scope>NUCLEOTIDE SEQUENCE [LARGE SCALE GENOMIC DNA]</scope>
    <source>
        <strain evidence="8">XHU 5031</strain>
    </source>
</reference>
<keyword evidence="4 5" id="KW-0472">Membrane</keyword>
<protein>
    <submittedName>
        <fullName evidence="7">DUF202 domain-containing protein</fullName>
    </submittedName>
</protein>
<sequence>MTSPWDAGLQPERAELAWRRTVLAVTAGTVVAARYLGQSHPVLGLLLPVLALGGGLVLLGVGTVRFRRLDARLRAAGRETSDAVAPGGAALGVLAAMSLLIAVTSAVFVVVTALRQ</sequence>
<dbReference type="Proteomes" id="UP000664617">
    <property type="component" value="Unassembled WGS sequence"/>
</dbReference>
<accession>A0ABS3I8W1</accession>
<comment type="caution">
    <text evidence="7">The sequence shown here is derived from an EMBL/GenBank/DDBJ whole genome shotgun (WGS) entry which is preliminary data.</text>
</comment>
<evidence type="ECO:0000313" key="7">
    <source>
        <dbReference type="EMBL" id="MBO0609435.1"/>
    </source>
</evidence>
<proteinExistence type="predicted"/>
<comment type="subcellular location">
    <subcellularLocation>
        <location evidence="1">Endomembrane system</location>
        <topology evidence="1">Multi-pass membrane protein</topology>
    </subcellularLocation>
</comment>
<keyword evidence="2 5" id="KW-0812">Transmembrane</keyword>
<evidence type="ECO:0000256" key="2">
    <source>
        <dbReference type="ARBA" id="ARBA00022692"/>
    </source>
</evidence>
<evidence type="ECO:0000256" key="4">
    <source>
        <dbReference type="ARBA" id="ARBA00023136"/>
    </source>
</evidence>
<feature type="transmembrane region" description="Helical" evidence="5">
    <location>
        <begin position="87"/>
        <end position="114"/>
    </location>
</feature>
<organism evidence="7 8">
    <name type="scientific">Myceligenerans salitolerans</name>
    <dbReference type="NCBI Taxonomy" id="1230528"/>
    <lineage>
        <taxon>Bacteria</taxon>
        <taxon>Bacillati</taxon>
        <taxon>Actinomycetota</taxon>
        <taxon>Actinomycetes</taxon>
        <taxon>Micrococcales</taxon>
        <taxon>Promicromonosporaceae</taxon>
        <taxon>Myceligenerans</taxon>
    </lineage>
</organism>